<dbReference type="EMBL" id="CAJVQC010031122">
    <property type="protein sequence ID" value="CAG8747613.1"/>
    <property type="molecule type" value="Genomic_DNA"/>
</dbReference>
<protein>
    <submittedName>
        <fullName evidence="1">25415_t:CDS:1</fullName>
    </submittedName>
</protein>
<organism evidence="1 2">
    <name type="scientific">Racocetra persica</name>
    <dbReference type="NCBI Taxonomy" id="160502"/>
    <lineage>
        <taxon>Eukaryota</taxon>
        <taxon>Fungi</taxon>
        <taxon>Fungi incertae sedis</taxon>
        <taxon>Mucoromycota</taxon>
        <taxon>Glomeromycotina</taxon>
        <taxon>Glomeromycetes</taxon>
        <taxon>Diversisporales</taxon>
        <taxon>Gigasporaceae</taxon>
        <taxon>Racocetra</taxon>
    </lineage>
</organism>
<feature type="non-terminal residue" evidence="1">
    <location>
        <position position="1"/>
    </location>
</feature>
<proteinExistence type="predicted"/>
<accession>A0ACA9QFB2</accession>
<gene>
    <name evidence="1" type="ORF">RPERSI_LOCUS13836</name>
</gene>
<name>A0ACA9QFB2_9GLOM</name>
<keyword evidence="2" id="KW-1185">Reference proteome</keyword>
<dbReference type="Proteomes" id="UP000789920">
    <property type="component" value="Unassembled WGS sequence"/>
</dbReference>
<sequence length="59" mass="6898">GFKPWLNVKSVAFDIEPWYKAVFFILSYGSKLYFDLNLVGFKPWLNVAFDIGTWCKAVF</sequence>
<evidence type="ECO:0000313" key="2">
    <source>
        <dbReference type="Proteomes" id="UP000789920"/>
    </source>
</evidence>
<comment type="caution">
    <text evidence="1">The sequence shown here is derived from an EMBL/GenBank/DDBJ whole genome shotgun (WGS) entry which is preliminary data.</text>
</comment>
<evidence type="ECO:0000313" key="1">
    <source>
        <dbReference type="EMBL" id="CAG8747613.1"/>
    </source>
</evidence>
<reference evidence="1" key="1">
    <citation type="submission" date="2021-06" db="EMBL/GenBank/DDBJ databases">
        <authorList>
            <person name="Kallberg Y."/>
            <person name="Tangrot J."/>
            <person name="Rosling A."/>
        </authorList>
    </citation>
    <scope>NUCLEOTIDE SEQUENCE</scope>
    <source>
        <strain evidence="1">MA461A</strain>
    </source>
</reference>